<protein>
    <submittedName>
        <fullName evidence="1">Uncharacterized protein</fullName>
    </submittedName>
</protein>
<evidence type="ECO:0000313" key="1">
    <source>
        <dbReference type="EMBL" id="SHK29550.1"/>
    </source>
</evidence>
<proteinExistence type="predicted"/>
<dbReference type="Proteomes" id="UP000184130">
    <property type="component" value="Unassembled WGS sequence"/>
</dbReference>
<name>A0A1M6RAW1_XYLRU</name>
<dbReference type="AlphaFoldDB" id="A0A1M6RAW1"/>
<sequence length="59" mass="6757">MYKSELARLAGVSPRTFRRYLATRRPILSTMGVSPKTQKLPPKAVQYISNDYCIDIPEK</sequence>
<evidence type="ECO:0000313" key="2">
    <source>
        <dbReference type="Proteomes" id="UP000184130"/>
    </source>
</evidence>
<gene>
    <name evidence="1" type="ORF">SAMN05216463_101167</name>
</gene>
<reference evidence="1 2" key="1">
    <citation type="submission" date="2016-11" db="EMBL/GenBank/DDBJ databases">
        <authorList>
            <person name="Jaros S."/>
            <person name="Januszkiewicz K."/>
            <person name="Wedrychowicz H."/>
        </authorList>
    </citation>
    <scope>NUCLEOTIDE SEQUENCE [LARGE SCALE GENOMIC DNA]</scope>
    <source>
        <strain evidence="1 2">KHT3</strain>
    </source>
</reference>
<accession>A0A1M6RAW1</accession>
<dbReference type="EMBL" id="FRBD01000001">
    <property type="protein sequence ID" value="SHK29550.1"/>
    <property type="molecule type" value="Genomic_DNA"/>
</dbReference>
<organism evidence="1 2">
    <name type="scientific">Xylanibacter ruminicola</name>
    <name type="common">Prevotella ruminicola</name>
    <dbReference type="NCBI Taxonomy" id="839"/>
    <lineage>
        <taxon>Bacteria</taxon>
        <taxon>Pseudomonadati</taxon>
        <taxon>Bacteroidota</taxon>
        <taxon>Bacteroidia</taxon>
        <taxon>Bacteroidales</taxon>
        <taxon>Prevotellaceae</taxon>
        <taxon>Xylanibacter</taxon>
    </lineage>
</organism>